<evidence type="ECO:0000256" key="6">
    <source>
        <dbReference type="PIRSR" id="PIRSR602129-50"/>
    </source>
</evidence>
<dbReference type="Gramene" id="TraesMAC3B03G01784660.1">
    <property type="protein sequence ID" value="TraesMAC3B03G01784660.1"/>
    <property type="gene ID" value="TraesMAC3B03G01784660"/>
</dbReference>
<dbReference type="Gramene" id="TraesJUL3B03G01800610.1">
    <property type="protein sequence ID" value="TraesJUL3B03G01800610.1"/>
    <property type="gene ID" value="TraesJUL3B03G01800610"/>
</dbReference>
<dbReference type="Gramene" id="TraesCS3B03G1451600.1">
    <property type="protein sequence ID" value="TraesCS3B03G1451600.1.CDS"/>
    <property type="gene ID" value="TraesCS3B03G1451600"/>
</dbReference>
<keyword evidence="5 7" id="KW-0456">Lyase</keyword>
<evidence type="ECO:0000313" key="9">
    <source>
        <dbReference type="Proteomes" id="UP000019116"/>
    </source>
</evidence>
<evidence type="ECO:0000256" key="7">
    <source>
        <dbReference type="RuleBase" id="RU000382"/>
    </source>
</evidence>
<evidence type="ECO:0000256" key="3">
    <source>
        <dbReference type="ARBA" id="ARBA00022793"/>
    </source>
</evidence>
<dbReference type="Gramene" id="TraesWEE_scaffold_024195_01G000200.1">
    <property type="protein sequence ID" value="TraesWEE_scaffold_024195_01G000200.1"/>
    <property type="gene ID" value="TraesWEE_scaffold_024195_01G000200"/>
</dbReference>
<dbReference type="PaxDb" id="4565-Traes_3B_F334052C3.1"/>
<dbReference type="GO" id="GO:0019752">
    <property type="term" value="P:carboxylic acid metabolic process"/>
    <property type="evidence" value="ECO:0007669"/>
    <property type="project" value="InterPro"/>
</dbReference>
<dbReference type="GeneID" id="123066897"/>
<evidence type="ECO:0000256" key="2">
    <source>
        <dbReference type="ARBA" id="ARBA00009533"/>
    </source>
</evidence>
<dbReference type="PROSITE" id="PS00392">
    <property type="entry name" value="DDC_GAD_HDC_YDC"/>
    <property type="match status" value="1"/>
</dbReference>
<dbReference type="GO" id="GO:0030170">
    <property type="term" value="F:pyridoxal phosphate binding"/>
    <property type="evidence" value="ECO:0007669"/>
    <property type="project" value="InterPro"/>
</dbReference>
<dbReference type="OrthoDB" id="2161780at2759"/>
<keyword evidence="4 6" id="KW-0663">Pyridoxal phosphate</keyword>
<dbReference type="PANTHER" id="PTHR46101:SF8">
    <property type="entry name" value="SERINE DECARBOXYLASE 2"/>
    <property type="match status" value="1"/>
</dbReference>
<feature type="modified residue" description="N6-(pyridoxal phosphate)lysine" evidence="6">
    <location>
        <position position="309"/>
    </location>
</feature>
<dbReference type="Gramene" id="TraesNOR3B03G01809260.1">
    <property type="protein sequence ID" value="TraesNOR3B03G01809260.1"/>
    <property type="gene ID" value="TraesNOR3B03G01809260"/>
</dbReference>
<dbReference type="InterPro" id="IPR021115">
    <property type="entry name" value="Pyridoxal-P_BS"/>
</dbReference>
<organism evidence="8">
    <name type="scientific">Triticum aestivum</name>
    <name type="common">Wheat</name>
    <dbReference type="NCBI Taxonomy" id="4565"/>
    <lineage>
        <taxon>Eukaryota</taxon>
        <taxon>Viridiplantae</taxon>
        <taxon>Streptophyta</taxon>
        <taxon>Embryophyta</taxon>
        <taxon>Tracheophyta</taxon>
        <taxon>Spermatophyta</taxon>
        <taxon>Magnoliopsida</taxon>
        <taxon>Liliopsida</taxon>
        <taxon>Poales</taxon>
        <taxon>Poaceae</taxon>
        <taxon>BOP clade</taxon>
        <taxon>Pooideae</taxon>
        <taxon>Triticodae</taxon>
        <taxon>Triticeae</taxon>
        <taxon>Triticinae</taxon>
        <taxon>Triticum</taxon>
    </lineage>
</organism>
<dbReference type="Gramene" id="TraesRN3B0101457700.1">
    <property type="protein sequence ID" value="TraesRN3B0101457700.1"/>
    <property type="gene ID" value="TraesRN3B0101457700"/>
</dbReference>
<evidence type="ECO:0000256" key="4">
    <source>
        <dbReference type="ARBA" id="ARBA00022898"/>
    </source>
</evidence>
<proteinExistence type="inferred from homology"/>
<name>A0A3B6FYM4_WHEAT</name>
<comment type="cofactor">
    <cofactor evidence="1 6 7">
        <name>pyridoxal 5'-phosphate</name>
        <dbReference type="ChEBI" id="CHEBI:597326"/>
    </cofactor>
</comment>
<dbReference type="Pfam" id="PF00282">
    <property type="entry name" value="Pyridoxal_deC"/>
    <property type="match status" value="1"/>
</dbReference>
<dbReference type="Gramene" id="TraesARI3B03G01816090.1">
    <property type="protein sequence ID" value="TraesARI3B03G01816090.1"/>
    <property type="gene ID" value="TraesARI3B03G01816090"/>
</dbReference>
<dbReference type="Gramene" id="TraesKAR3B01G0549100.1">
    <property type="protein sequence ID" value="cds.TraesKAR3B01G0549100.1"/>
    <property type="gene ID" value="TraesKAR3B01G0549100"/>
</dbReference>
<dbReference type="Gramene" id="TraesCAD_scaffold_008666_01G000500.1">
    <property type="protein sequence ID" value="TraesCAD_scaffold_008666_01G000500.1"/>
    <property type="gene ID" value="TraesCAD_scaffold_008666_01G000500"/>
</dbReference>
<dbReference type="InterPro" id="IPR015421">
    <property type="entry name" value="PyrdxlP-dep_Trfase_major"/>
</dbReference>
<dbReference type="Proteomes" id="UP000019116">
    <property type="component" value="Chromosome 3B"/>
</dbReference>
<dbReference type="Gramene" id="TraesCLE_scaffold_010680_01G000300.1">
    <property type="protein sequence ID" value="TraesCLE_scaffold_010680_01G000300.1"/>
    <property type="gene ID" value="TraesCLE_scaffold_010680_01G000300"/>
</dbReference>
<protein>
    <recommendedName>
        <fullName evidence="10">Serine decarboxylase</fullName>
    </recommendedName>
</protein>
<dbReference type="Gramene" id="TraesPARA_EIv1.0_0904680.1">
    <property type="protein sequence ID" value="TraesPARA_EIv1.0_0904680.1.CDS"/>
    <property type="gene ID" value="TraesPARA_EIv1.0_0904680"/>
</dbReference>
<dbReference type="EnsemblPlants" id="TraesCS3B02G580300.1">
    <property type="protein sequence ID" value="TraesCS3B02G580300.1"/>
    <property type="gene ID" value="TraesCS3B02G580300"/>
</dbReference>
<gene>
    <name evidence="8" type="primary">LOC123066897</name>
</gene>
<dbReference type="InterPro" id="IPR015424">
    <property type="entry name" value="PyrdxlP-dep_Trfase"/>
</dbReference>
<dbReference type="Gramene" id="TraesROB_scaffold_006890_01G000300.1">
    <property type="protein sequence ID" value="TraesROB_scaffold_006890_01G000300.1"/>
    <property type="gene ID" value="TraesROB_scaffold_006890_01G000300"/>
</dbReference>
<dbReference type="PANTHER" id="PTHR46101">
    <property type="match status" value="1"/>
</dbReference>
<dbReference type="Gramene" id="TraesCS3B02G580300.1">
    <property type="protein sequence ID" value="TraesCS3B02G580300.1"/>
    <property type="gene ID" value="TraesCS3B02G580300"/>
</dbReference>
<dbReference type="STRING" id="4565.A0A3B6FYM4"/>
<keyword evidence="9" id="KW-1185">Reference proteome</keyword>
<dbReference type="SMR" id="A0A3B6FYM4"/>
<dbReference type="Gramene" id="TraesSTA3B03G01773930.1">
    <property type="protein sequence ID" value="TraesSTA3B03G01773930.1"/>
    <property type="gene ID" value="TraesSTA3B03G01773930"/>
</dbReference>
<dbReference type="AlphaFoldDB" id="A0A3B6FYM4"/>
<evidence type="ECO:0008006" key="10">
    <source>
        <dbReference type="Google" id="ProtNLM"/>
    </source>
</evidence>
<dbReference type="RefSeq" id="XP_044345816.1">
    <property type="nucleotide sequence ID" value="XM_044489881.1"/>
</dbReference>
<dbReference type="Gramene" id="TraesJAG3B03G01792460.1">
    <property type="protein sequence ID" value="TraesJAG3B03G01792460.1"/>
    <property type="gene ID" value="TraesJAG3B03G01792460"/>
</dbReference>
<dbReference type="NCBIfam" id="NF002748">
    <property type="entry name" value="PRK02769.1"/>
    <property type="match status" value="1"/>
</dbReference>
<dbReference type="SUPFAM" id="SSF53383">
    <property type="entry name" value="PLP-dependent transferases"/>
    <property type="match status" value="1"/>
</dbReference>
<evidence type="ECO:0000256" key="5">
    <source>
        <dbReference type="ARBA" id="ARBA00023239"/>
    </source>
</evidence>
<dbReference type="Gramene" id="TraesSYM3B03G01808520.1">
    <property type="protein sequence ID" value="TraesSYM3B03G01808520.1"/>
    <property type="gene ID" value="TraesSYM3B03G01808520"/>
</dbReference>
<dbReference type="InterPro" id="IPR002129">
    <property type="entry name" value="PyrdxlP-dep_de-COase"/>
</dbReference>
<keyword evidence="3" id="KW-0210">Decarboxylase</keyword>
<dbReference type="InterPro" id="IPR015422">
    <property type="entry name" value="PyrdxlP-dep_Trfase_small"/>
</dbReference>
<sequence>MAEKSDVFVGGEMVLVEATPAGDHHGHQHNLGTTVVVVGPSRVTDDHLKVVGDTGKHEQLLVERFAVVEPPVESQAAAERQADMVALLAGFAHHLQERTAHHLGYPFNLDFDFSALNQFQSFFINNVGDPFIGSNYGVHSRLFEVAVLDWFARLWDLQQDKYWGYVTSCSTEGNLHGLLVGRELFRDGIRYASRESHYSIFKAARMYGVECVKIDTLVSGDMNCTDFKSKLLKNSGRPAIVNVNIGTTVKGAIDDLDRIIRTLEKCGFQDRFYIHCDGALAGLMMPFIKQAPKVTFTKPIGSVSISGHKFMGCPVPCGVVITRLEHVKVLSIDIEYISSRDATIMGSRNGHAPLFLWYNLNKNGYRGIRKEVEKCMRNAHHLVSRLREKGVSAYLNDLTNTVVFERPRNEAFVHKWQLACERGIAHVVVMPSVRVEKLDVFVEELAVGRRMWHEGGGFSMSCVAEDTGEGNCLCDVHAKKSIAA</sequence>
<reference evidence="8" key="2">
    <citation type="submission" date="2018-10" db="UniProtKB">
        <authorList>
            <consortium name="EnsemblPlants"/>
        </authorList>
    </citation>
    <scope>IDENTIFICATION</scope>
</reference>
<dbReference type="Gene3D" id="3.90.1150.10">
    <property type="entry name" value="Aspartate Aminotransferase, domain 1"/>
    <property type="match status" value="1"/>
</dbReference>
<dbReference type="InterPro" id="IPR051151">
    <property type="entry name" value="Group_II_Decarboxylase"/>
</dbReference>
<comment type="similarity">
    <text evidence="2 7">Belongs to the group II decarboxylase family.</text>
</comment>
<dbReference type="Gene3D" id="3.40.640.10">
    <property type="entry name" value="Type I PLP-dependent aspartate aminotransferase-like (Major domain)"/>
    <property type="match status" value="1"/>
</dbReference>
<dbReference type="GO" id="GO:0016831">
    <property type="term" value="F:carboxy-lyase activity"/>
    <property type="evidence" value="ECO:0007669"/>
    <property type="project" value="UniProtKB-KW"/>
</dbReference>
<accession>A0A3B6FYM4</accession>
<evidence type="ECO:0000256" key="1">
    <source>
        <dbReference type="ARBA" id="ARBA00001933"/>
    </source>
</evidence>
<evidence type="ECO:0000313" key="8">
    <source>
        <dbReference type="EnsemblPlants" id="TraesCS3B02G580300.1"/>
    </source>
</evidence>
<reference evidence="8" key="1">
    <citation type="submission" date="2018-08" db="EMBL/GenBank/DDBJ databases">
        <authorList>
            <person name="Rossello M."/>
        </authorList>
    </citation>
    <scope>NUCLEOTIDE SEQUENCE [LARGE SCALE GENOMIC DNA]</scope>
    <source>
        <strain evidence="8">cv. Chinese Spring</strain>
    </source>
</reference>